<proteinExistence type="predicted"/>
<dbReference type="OrthoDB" id="9776685at2"/>
<dbReference type="InterPro" id="IPR052920">
    <property type="entry name" value="DNA-binding_regulatory"/>
</dbReference>
<dbReference type="Gene3D" id="3.40.50.1820">
    <property type="entry name" value="alpha/beta hydrolase"/>
    <property type="match status" value="1"/>
</dbReference>
<dbReference type="SUPFAM" id="SSF53474">
    <property type="entry name" value="alpha/beta-Hydrolases"/>
    <property type="match status" value="1"/>
</dbReference>
<sequence>MKKSKLVLGSIVAGAVTGAAAMYKATVDFTKNMLYRNEIERTNVDDLDVDVIRLKNSRGLVLYGYLRKHDNAQRTLVMCHRLGENAGSLKTAAQAFEKLLPETNILLLDAAAHGTSDGYIRGFGYKDADDLEEWNNYLIEQFGEDMKIVMYGEGMGANTILNASGLGKLKNVTAIVSNGAYDNVSGYLSYHIFKKYKVTPKLSPIVMKNIFKNEAGMDIADMDTVRLVKNNMIPTIFMHSKEDADVPFRDVFELYNSNGGKAVLFPIKELHFYDMNQDDDYSKILSDFLKDNA</sequence>
<dbReference type="KEGG" id="ebm:SG0102_26360"/>
<dbReference type="InParanoid" id="A0A3G9JBC6"/>
<gene>
    <name evidence="2" type="ORF">SG0102_26360</name>
</gene>
<keyword evidence="1" id="KW-0732">Signal</keyword>
<reference evidence="2 3" key="1">
    <citation type="submission" date="2018-11" db="EMBL/GenBank/DDBJ databases">
        <title>Novel Erysipelotrichaceae bacterium isolated from small intestine of a swine.</title>
        <authorList>
            <person name="Kim J.S."/>
            <person name="Choe H."/>
            <person name="Lee Y.R."/>
            <person name="Kim K.M."/>
            <person name="Park D.S."/>
        </authorList>
    </citation>
    <scope>NUCLEOTIDE SEQUENCE [LARGE SCALE GENOMIC DNA]</scope>
    <source>
        <strain evidence="2 3">SG0102</strain>
    </source>
</reference>
<keyword evidence="3" id="KW-1185">Reference proteome</keyword>
<evidence type="ECO:0000313" key="3">
    <source>
        <dbReference type="Proteomes" id="UP000268059"/>
    </source>
</evidence>
<protein>
    <recommendedName>
        <fullName evidence="4">Alpha/beta hydrolase</fullName>
    </recommendedName>
</protein>
<evidence type="ECO:0008006" key="4">
    <source>
        <dbReference type="Google" id="ProtNLM"/>
    </source>
</evidence>
<dbReference type="InterPro" id="IPR029058">
    <property type="entry name" value="AB_hydrolase_fold"/>
</dbReference>
<dbReference type="PANTHER" id="PTHR43358:SF4">
    <property type="entry name" value="ALPHA_BETA HYDROLASE FOLD-1 DOMAIN-CONTAINING PROTEIN"/>
    <property type="match status" value="1"/>
</dbReference>
<organism evidence="2 3">
    <name type="scientific">Intestinibaculum porci</name>
    <dbReference type="NCBI Taxonomy" id="2487118"/>
    <lineage>
        <taxon>Bacteria</taxon>
        <taxon>Bacillati</taxon>
        <taxon>Bacillota</taxon>
        <taxon>Erysipelotrichia</taxon>
        <taxon>Erysipelotrichales</taxon>
        <taxon>Erysipelotrichaceae</taxon>
        <taxon>Intestinibaculum</taxon>
    </lineage>
</organism>
<dbReference type="EMBL" id="AP019309">
    <property type="protein sequence ID" value="BBH27702.1"/>
    <property type="molecule type" value="Genomic_DNA"/>
</dbReference>
<feature type="signal peptide" evidence="1">
    <location>
        <begin position="1"/>
        <end position="21"/>
    </location>
</feature>
<feature type="chain" id="PRO_5018240159" description="Alpha/beta hydrolase" evidence="1">
    <location>
        <begin position="22"/>
        <end position="293"/>
    </location>
</feature>
<evidence type="ECO:0000313" key="2">
    <source>
        <dbReference type="EMBL" id="BBH27702.1"/>
    </source>
</evidence>
<accession>A0A3G9JBC6</accession>
<dbReference type="AlphaFoldDB" id="A0A3G9JBC6"/>
<dbReference type="RefSeq" id="WP_125120404.1">
    <property type="nucleotide sequence ID" value="NZ_AP019309.1"/>
</dbReference>
<name>A0A3G9JBC6_9FIRM</name>
<dbReference type="PANTHER" id="PTHR43358">
    <property type="entry name" value="ALPHA/BETA-HYDROLASE"/>
    <property type="match status" value="1"/>
</dbReference>
<evidence type="ECO:0000256" key="1">
    <source>
        <dbReference type="SAM" id="SignalP"/>
    </source>
</evidence>
<dbReference type="Proteomes" id="UP000268059">
    <property type="component" value="Chromosome"/>
</dbReference>